<comment type="caution">
    <text evidence="1">The sequence shown here is derived from an EMBL/GenBank/DDBJ whole genome shotgun (WGS) entry which is preliminary data.</text>
</comment>
<organism evidence="1 2">
    <name type="scientific">Porites evermanni</name>
    <dbReference type="NCBI Taxonomy" id="104178"/>
    <lineage>
        <taxon>Eukaryota</taxon>
        <taxon>Metazoa</taxon>
        <taxon>Cnidaria</taxon>
        <taxon>Anthozoa</taxon>
        <taxon>Hexacorallia</taxon>
        <taxon>Scleractinia</taxon>
        <taxon>Fungiina</taxon>
        <taxon>Poritidae</taxon>
        <taxon>Porites</taxon>
    </lineage>
</organism>
<gene>
    <name evidence="1" type="ORF">PEVE_00039930</name>
</gene>
<evidence type="ECO:0000313" key="1">
    <source>
        <dbReference type="EMBL" id="CAH3039148.1"/>
    </source>
</evidence>
<dbReference type="EMBL" id="CALNXI010000715">
    <property type="protein sequence ID" value="CAH3039148.1"/>
    <property type="molecule type" value="Genomic_DNA"/>
</dbReference>
<name>A0ABN8N225_9CNID</name>
<keyword evidence="2" id="KW-1185">Reference proteome</keyword>
<dbReference type="Proteomes" id="UP001159427">
    <property type="component" value="Unassembled WGS sequence"/>
</dbReference>
<evidence type="ECO:0000313" key="2">
    <source>
        <dbReference type="Proteomes" id="UP001159427"/>
    </source>
</evidence>
<proteinExistence type="predicted"/>
<reference evidence="1 2" key="1">
    <citation type="submission" date="2022-05" db="EMBL/GenBank/DDBJ databases">
        <authorList>
            <consortium name="Genoscope - CEA"/>
            <person name="William W."/>
        </authorList>
    </citation>
    <scope>NUCLEOTIDE SEQUENCE [LARGE SCALE GENOMIC DNA]</scope>
</reference>
<accession>A0ABN8N225</accession>
<sequence>MPSDSDMHKDMEYFIHSVVSSLPISDVKLKELRDLNSNDPTMQMLHQYSLQDWPAHKCDVHPSLKSFWDVRNDTHYSILLKDNRLVIPSPWKKDIL</sequence>
<protein>
    <submittedName>
        <fullName evidence="1">Uncharacterized protein</fullName>
    </submittedName>
</protein>